<evidence type="ECO:0000256" key="1">
    <source>
        <dbReference type="SAM" id="Phobius"/>
    </source>
</evidence>
<reference evidence="2 3" key="1">
    <citation type="submission" date="2016-03" db="EMBL/GenBank/DDBJ databases">
        <authorList>
            <consortium name="Pathogen Informatics"/>
        </authorList>
    </citation>
    <scope>NUCLEOTIDE SEQUENCE [LARGE SCALE GENOMIC DNA]</scope>
    <source>
        <strain evidence="2 3">NCTC13364</strain>
    </source>
</reference>
<keyword evidence="1" id="KW-1133">Transmembrane helix</keyword>
<gene>
    <name evidence="2" type="ORF">SAMEA1982600_05441</name>
</gene>
<evidence type="ECO:0000313" key="2">
    <source>
        <dbReference type="EMBL" id="SAI60511.1"/>
    </source>
</evidence>
<organism evidence="2 3">
    <name type="scientific">Bordetella ansorpii</name>
    <dbReference type="NCBI Taxonomy" id="288768"/>
    <lineage>
        <taxon>Bacteria</taxon>
        <taxon>Pseudomonadati</taxon>
        <taxon>Pseudomonadota</taxon>
        <taxon>Betaproteobacteria</taxon>
        <taxon>Burkholderiales</taxon>
        <taxon>Alcaligenaceae</taxon>
        <taxon>Bordetella</taxon>
    </lineage>
</organism>
<keyword evidence="1" id="KW-0812">Transmembrane</keyword>
<dbReference type="OrthoDB" id="8636118at2"/>
<name>A0A157RR86_9BORD</name>
<keyword evidence="1" id="KW-0472">Membrane</keyword>
<accession>A0A157RR86</accession>
<feature type="transmembrane region" description="Helical" evidence="1">
    <location>
        <begin position="60"/>
        <end position="81"/>
    </location>
</feature>
<feature type="transmembrane region" description="Helical" evidence="1">
    <location>
        <begin position="157"/>
        <end position="177"/>
    </location>
</feature>
<feature type="transmembrane region" description="Helical" evidence="1">
    <location>
        <begin position="132"/>
        <end position="151"/>
    </location>
</feature>
<evidence type="ECO:0000313" key="3">
    <source>
        <dbReference type="Proteomes" id="UP000077037"/>
    </source>
</evidence>
<dbReference type="AlphaFoldDB" id="A0A157RR86"/>
<dbReference type="Proteomes" id="UP000077037">
    <property type="component" value="Unassembled WGS sequence"/>
</dbReference>
<dbReference type="RefSeq" id="WP_066421961.1">
    <property type="nucleotide sequence ID" value="NZ_FKBS01000030.1"/>
</dbReference>
<sequence length="194" mass="20583">MPTIIDAPASLDALISRCRHFEADLHAGTAGGLQDIPRPVRDFFPASNPHPRLPGMWAPLVWLLACSLAMTGIDAVILQVLPRSPGEAAPQVLLIMLVNVMAAIVAVIGIVGAARASSRALDALRRMTQGMLLAAAGVAVLAIHAGLFWIFPTLTLLGALLMWLALTSRAFCLWGGYQLAGRQVRTLRGHARAA</sequence>
<dbReference type="EMBL" id="FKBS01000030">
    <property type="protein sequence ID" value="SAI60511.1"/>
    <property type="molecule type" value="Genomic_DNA"/>
</dbReference>
<proteinExistence type="predicted"/>
<protein>
    <submittedName>
        <fullName evidence="2">Uncharacterized protein</fullName>
    </submittedName>
</protein>
<feature type="transmembrane region" description="Helical" evidence="1">
    <location>
        <begin position="93"/>
        <end position="111"/>
    </location>
</feature>